<evidence type="ECO:0000313" key="2">
    <source>
        <dbReference type="Proteomes" id="UP000190037"/>
    </source>
</evidence>
<dbReference type="AlphaFoldDB" id="A0A1T3NYS3"/>
<proteinExistence type="predicted"/>
<reference evidence="1 2" key="1">
    <citation type="submission" date="2017-03" db="EMBL/GenBank/DDBJ databases">
        <title>Draft genome sequence of Streptomyces scabrisporus NF3, endophyte isolated from Amphipterygium adstringens.</title>
        <authorList>
            <person name="Vazquez M."/>
            <person name="Ceapa C.D."/>
            <person name="Rodriguez Luna D."/>
            <person name="Sanchez Esquivel S."/>
        </authorList>
    </citation>
    <scope>NUCLEOTIDE SEQUENCE [LARGE SCALE GENOMIC DNA]</scope>
    <source>
        <strain evidence="1 2">NF3</strain>
    </source>
</reference>
<dbReference type="Proteomes" id="UP000190037">
    <property type="component" value="Unassembled WGS sequence"/>
</dbReference>
<evidence type="ECO:0000313" key="1">
    <source>
        <dbReference type="EMBL" id="OPC81821.1"/>
    </source>
</evidence>
<organism evidence="1 2">
    <name type="scientific">Embleya scabrispora</name>
    <dbReference type="NCBI Taxonomy" id="159449"/>
    <lineage>
        <taxon>Bacteria</taxon>
        <taxon>Bacillati</taxon>
        <taxon>Actinomycetota</taxon>
        <taxon>Actinomycetes</taxon>
        <taxon>Kitasatosporales</taxon>
        <taxon>Streptomycetaceae</taxon>
        <taxon>Embleya</taxon>
    </lineage>
</organism>
<protein>
    <submittedName>
        <fullName evidence="1">Uncharacterized protein</fullName>
    </submittedName>
</protein>
<keyword evidence="2" id="KW-1185">Reference proteome</keyword>
<dbReference type="EMBL" id="MWQN01000001">
    <property type="protein sequence ID" value="OPC81821.1"/>
    <property type="molecule type" value="Genomic_DNA"/>
</dbReference>
<sequence length="83" mass="8579">MPTHAVTLTGRGTRHALVVDGVDVSDAVAGVDLVVEVDRPARLVATLAVQEVTVDQDEVEVHLAPQVHAALVLLGWTPPAGGV</sequence>
<accession>A0A1T3NYS3</accession>
<comment type="caution">
    <text evidence="1">The sequence shown here is derived from an EMBL/GenBank/DDBJ whole genome shotgun (WGS) entry which is preliminary data.</text>
</comment>
<dbReference type="RefSeq" id="WP_078976094.1">
    <property type="nucleotide sequence ID" value="NZ_MWQN01000001.1"/>
</dbReference>
<dbReference type="STRING" id="159449.B4N89_13530"/>
<gene>
    <name evidence="1" type="ORF">B4N89_13530</name>
</gene>
<name>A0A1T3NYS3_9ACTN</name>